<dbReference type="STRING" id="98403.A0A151GPD3"/>
<dbReference type="Pfam" id="PF07992">
    <property type="entry name" value="Pyr_redox_2"/>
    <property type="match status" value="1"/>
</dbReference>
<dbReference type="AlphaFoldDB" id="A0A151GPD3"/>
<dbReference type="InterPro" id="IPR050097">
    <property type="entry name" value="Ferredoxin-NADP_redctase_2"/>
</dbReference>
<comment type="caution">
    <text evidence="5">The sequence shown here is derived from an EMBL/GenBank/DDBJ whole genome shotgun (WGS) entry which is preliminary data.</text>
</comment>
<keyword evidence="3" id="KW-0560">Oxidoreductase</keyword>
<name>A0A151GPD3_DRECN</name>
<keyword evidence="6" id="KW-1185">Reference proteome</keyword>
<organism evidence="5 6">
    <name type="scientific">Drechmeria coniospora</name>
    <name type="common">Nematophagous fungus</name>
    <name type="synonym">Meria coniospora</name>
    <dbReference type="NCBI Taxonomy" id="98403"/>
    <lineage>
        <taxon>Eukaryota</taxon>
        <taxon>Fungi</taxon>
        <taxon>Dikarya</taxon>
        <taxon>Ascomycota</taxon>
        <taxon>Pezizomycotina</taxon>
        <taxon>Sordariomycetes</taxon>
        <taxon>Hypocreomycetidae</taxon>
        <taxon>Hypocreales</taxon>
        <taxon>Ophiocordycipitaceae</taxon>
        <taxon>Drechmeria</taxon>
    </lineage>
</organism>
<evidence type="ECO:0000256" key="3">
    <source>
        <dbReference type="ARBA" id="ARBA00023002"/>
    </source>
</evidence>
<dbReference type="InParanoid" id="A0A151GPD3"/>
<comment type="similarity">
    <text evidence="1">Belongs to the class-II pyridine nucleotide-disulfide oxidoreductase family.</text>
</comment>
<dbReference type="InterPro" id="IPR023753">
    <property type="entry name" value="FAD/NAD-binding_dom"/>
</dbReference>
<dbReference type="Gene3D" id="3.50.50.60">
    <property type="entry name" value="FAD/NAD(P)-binding domain"/>
    <property type="match status" value="2"/>
</dbReference>
<keyword evidence="2" id="KW-0285">Flavoprotein</keyword>
<evidence type="ECO:0000256" key="1">
    <source>
        <dbReference type="ARBA" id="ARBA00009333"/>
    </source>
</evidence>
<protein>
    <recommendedName>
        <fullName evidence="4">FAD/NAD(P)-binding domain-containing protein</fullName>
    </recommendedName>
</protein>
<reference evidence="5 6" key="1">
    <citation type="journal article" date="2016" name="Sci. Rep.">
        <title>Insights into Adaptations to a Near-Obligate Nematode Endoparasitic Lifestyle from the Finished Genome of Drechmeria coniospora.</title>
        <authorList>
            <person name="Zhang L."/>
            <person name="Zhou Z."/>
            <person name="Guo Q."/>
            <person name="Fokkens L."/>
            <person name="Miskei M."/>
            <person name="Pocsi I."/>
            <person name="Zhang W."/>
            <person name="Chen M."/>
            <person name="Wang L."/>
            <person name="Sun Y."/>
            <person name="Donzelli B.G."/>
            <person name="Gibson D.M."/>
            <person name="Nelson D.R."/>
            <person name="Luo J.G."/>
            <person name="Rep M."/>
            <person name="Liu H."/>
            <person name="Yang S."/>
            <person name="Wang J."/>
            <person name="Krasnoff S.B."/>
            <person name="Xu Y."/>
            <person name="Molnar I."/>
            <person name="Lin M."/>
        </authorList>
    </citation>
    <scope>NUCLEOTIDE SEQUENCE [LARGE SCALE GENOMIC DNA]</scope>
    <source>
        <strain evidence="5 6">ARSEF 6962</strain>
    </source>
</reference>
<dbReference type="GO" id="GO:0097237">
    <property type="term" value="P:cellular response to toxic substance"/>
    <property type="evidence" value="ECO:0007669"/>
    <property type="project" value="UniProtKB-ARBA"/>
</dbReference>
<evidence type="ECO:0000256" key="2">
    <source>
        <dbReference type="ARBA" id="ARBA00022630"/>
    </source>
</evidence>
<evidence type="ECO:0000313" key="6">
    <source>
        <dbReference type="Proteomes" id="UP000076580"/>
    </source>
</evidence>
<dbReference type="Proteomes" id="UP000076580">
    <property type="component" value="Chromosome 01"/>
</dbReference>
<proteinExistence type="inferred from homology"/>
<dbReference type="EMBL" id="LAYC01000001">
    <property type="protein sequence ID" value="KYK58921.1"/>
    <property type="molecule type" value="Genomic_DNA"/>
</dbReference>
<dbReference type="InterPro" id="IPR036188">
    <property type="entry name" value="FAD/NAD-bd_sf"/>
</dbReference>
<evidence type="ECO:0000259" key="4">
    <source>
        <dbReference type="Pfam" id="PF07992"/>
    </source>
</evidence>
<sequence length="477" mass="51850">MSTPALVGSRLAVRCRRAAGLVALPRSSTSTTANRRTLAVAGALKGGHLPSRQRRKGQMRVHIRTRSKKLRSPAEMRGIVGALLLSFLPRLVDAAPSHCGSRSVPAVELRTDYDVIVVGGGPSGLAALSALGRVRRRALLVDSGEYRNAPTRHMHDVPGFDGIPPALYRWAAMQQISHYETAHAINGTVTHVDAESNKGCSYFTVTMDIRNGTITSKTARKVILGTGLRDLLPDTPGLRESFGQGIYWCPWCDGMEHADQSMGVLGSFEKAVVAVAEIITLNTDVVVLANGTVTNEARAKAEEEFAPNSEAYLGDHGVRVDNRTISRIVRLKHGADEKRSTRPTAPEHDLFRIDFDDGSSIERQVLFANYPSEQQSAVGQQAGVDMRAGRMAVDSNMLTSIPGIYAVGDANSDNSTNVLHALYTGKRAVVHLHVDLERELSGTLRKRSSQSDAEEMRKIWARVNGEPGQPLYAGEYR</sequence>
<gene>
    <name evidence="5" type="ORF">DCS_00048</name>
</gene>
<dbReference type="PRINTS" id="PR00469">
    <property type="entry name" value="PNDRDTASEII"/>
</dbReference>
<feature type="domain" description="FAD/NAD(P)-binding" evidence="4">
    <location>
        <begin position="113"/>
        <end position="422"/>
    </location>
</feature>
<accession>A0A151GPD3</accession>
<dbReference type="SUPFAM" id="SSF51905">
    <property type="entry name" value="FAD/NAD(P)-binding domain"/>
    <property type="match status" value="1"/>
</dbReference>
<dbReference type="GO" id="GO:0016491">
    <property type="term" value="F:oxidoreductase activity"/>
    <property type="evidence" value="ECO:0007669"/>
    <property type="project" value="UniProtKB-KW"/>
</dbReference>
<evidence type="ECO:0000313" key="5">
    <source>
        <dbReference type="EMBL" id="KYK58921.1"/>
    </source>
</evidence>
<dbReference type="PANTHER" id="PTHR48105">
    <property type="entry name" value="THIOREDOXIN REDUCTASE 1-RELATED-RELATED"/>
    <property type="match status" value="1"/>
</dbReference>
<dbReference type="PRINTS" id="PR00368">
    <property type="entry name" value="FADPNR"/>
</dbReference>
<dbReference type="RefSeq" id="XP_040658273.1">
    <property type="nucleotide sequence ID" value="XM_040797390.1"/>
</dbReference>
<dbReference type="GeneID" id="63712691"/>